<accession>A0A3B0XYB0</accession>
<dbReference type="AlphaFoldDB" id="A0A3B0XYB0"/>
<sequence length="29" mass="3137">MSVQDDIALAKSLLAPYLKKTSGRTTSLK</sequence>
<reference evidence="1" key="1">
    <citation type="submission" date="2018-06" db="EMBL/GenBank/DDBJ databases">
        <authorList>
            <person name="Zhirakovskaya E."/>
        </authorList>
    </citation>
    <scope>NUCLEOTIDE SEQUENCE</scope>
</reference>
<organism evidence="1">
    <name type="scientific">hydrothermal vent metagenome</name>
    <dbReference type="NCBI Taxonomy" id="652676"/>
    <lineage>
        <taxon>unclassified sequences</taxon>
        <taxon>metagenomes</taxon>
        <taxon>ecological metagenomes</taxon>
    </lineage>
</organism>
<name>A0A3B0XYB0_9ZZZZ</name>
<evidence type="ECO:0000313" key="1">
    <source>
        <dbReference type="EMBL" id="VAW69680.1"/>
    </source>
</evidence>
<gene>
    <name evidence="1" type="ORF">MNBD_GAMMA09-2683</name>
</gene>
<dbReference type="EMBL" id="UOFI01000170">
    <property type="protein sequence ID" value="VAW69680.1"/>
    <property type="molecule type" value="Genomic_DNA"/>
</dbReference>
<proteinExistence type="predicted"/>
<protein>
    <submittedName>
        <fullName evidence="1">Uncharacterized protein</fullName>
    </submittedName>
</protein>